<gene>
    <name evidence="10" type="ORF">EA58_19430</name>
</gene>
<feature type="domain" description="ABC transporter" evidence="9">
    <location>
        <begin position="2"/>
        <end position="233"/>
    </location>
</feature>
<dbReference type="Gene3D" id="2.40.50.100">
    <property type="match status" value="1"/>
</dbReference>
<evidence type="ECO:0000256" key="4">
    <source>
        <dbReference type="ARBA" id="ARBA00022597"/>
    </source>
</evidence>
<dbReference type="GO" id="GO:0001407">
    <property type="term" value="P:glycerophosphodiester transmembrane transport"/>
    <property type="evidence" value="ECO:0007669"/>
    <property type="project" value="TreeGrafter"/>
</dbReference>
<dbReference type="PROSITE" id="PS00211">
    <property type="entry name" value="ABC_TRANSPORTER_1"/>
    <property type="match status" value="1"/>
</dbReference>
<evidence type="ECO:0000256" key="6">
    <source>
        <dbReference type="ARBA" id="ARBA00022840"/>
    </source>
</evidence>
<dbReference type="GO" id="GO:0016887">
    <property type="term" value="F:ATP hydrolysis activity"/>
    <property type="evidence" value="ECO:0007669"/>
    <property type="project" value="InterPro"/>
</dbReference>
<dbReference type="InterPro" id="IPR012340">
    <property type="entry name" value="NA-bd_OB-fold"/>
</dbReference>
<dbReference type="SUPFAM" id="SSF50331">
    <property type="entry name" value="MOP-like"/>
    <property type="match status" value="1"/>
</dbReference>
<dbReference type="Proteomes" id="UP000027192">
    <property type="component" value="Unassembled WGS sequence"/>
</dbReference>
<dbReference type="SMART" id="SM00382">
    <property type="entry name" value="AAA"/>
    <property type="match status" value="1"/>
</dbReference>
<evidence type="ECO:0000313" key="11">
    <source>
        <dbReference type="Proteomes" id="UP000027192"/>
    </source>
</evidence>
<dbReference type="Pfam" id="PF17912">
    <property type="entry name" value="OB_MalK"/>
    <property type="match status" value="1"/>
</dbReference>
<dbReference type="Gene3D" id="2.40.50.140">
    <property type="entry name" value="Nucleic acid-binding proteins"/>
    <property type="match status" value="1"/>
</dbReference>
<dbReference type="EMBL" id="JMIB01000038">
    <property type="protein sequence ID" value="KDM90107.1"/>
    <property type="molecule type" value="Genomic_DNA"/>
</dbReference>
<keyword evidence="3" id="KW-0997">Cell inner membrane</keyword>
<evidence type="ECO:0000256" key="7">
    <source>
        <dbReference type="ARBA" id="ARBA00022967"/>
    </source>
</evidence>
<evidence type="ECO:0000313" key="10">
    <source>
        <dbReference type="EMBL" id="KDM90107.1"/>
    </source>
</evidence>
<dbReference type="PROSITE" id="PS50893">
    <property type="entry name" value="ABC_TRANSPORTER_2"/>
    <property type="match status" value="1"/>
</dbReference>
<dbReference type="SUPFAM" id="SSF52540">
    <property type="entry name" value="P-loop containing nucleoside triphosphate hydrolases"/>
    <property type="match status" value="1"/>
</dbReference>
<dbReference type="CDD" id="cd03301">
    <property type="entry name" value="ABC_MalK_N"/>
    <property type="match status" value="1"/>
</dbReference>
<dbReference type="PANTHER" id="PTHR43875:SF12">
    <property type="entry name" value="SN-GLYCEROL-3-PHOSPHATE IMPORT ATP-BINDING PROTEIN UGPC"/>
    <property type="match status" value="1"/>
</dbReference>
<dbReference type="InterPro" id="IPR017871">
    <property type="entry name" value="ABC_transporter-like_CS"/>
</dbReference>
<evidence type="ECO:0000256" key="3">
    <source>
        <dbReference type="ARBA" id="ARBA00022519"/>
    </source>
</evidence>
<keyword evidence="4" id="KW-0762">Sugar transport</keyword>
<accession>A0A066RR08</accession>
<reference evidence="10 11" key="1">
    <citation type="submission" date="2014-04" db="EMBL/GenBank/DDBJ databases">
        <title>Draft genome sequence of Photobacterium halotolerans S2753: a solonamide, ngercheumicin and holomycin producer.</title>
        <authorList>
            <person name="Machado H.R."/>
            <person name="Gram L."/>
        </authorList>
    </citation>
    <scope>NUCLEOTIDE SEQUENCE [LARGE SCALE GENOMIC DNA]</scope>
    <source>
        <strain evidence="10 11">S2753</strain>
    </source>
</reference>
<sequence length="360" mass="39581">MLKLNQLIKIYENGHQAVKGINLDVKAGEFIVLVGPSGCGKSSILRSIAGLEAITSGSIELDGRRVDPIKPAARDIAMVFQNYALYPHMTVYDNLAYGLKNRGVEKSLIDRKIRRVATTLKIEDYLDRKPAKLSGGQRQRVAMGRAIVRDPKLFLFDEPLSNLDAALRAHMRLEIKKLQRELGVTSVYVTHDQVEAMTLADRIVVLNQGEIEQVGTPSEIYHQPQSEFVASFIGSPAINLLPATLSGGQLVLSNGQTCSVPAYAHLPDQHIKVGIRPEQLSLTTDAHPLRLDLAVQVVEPLGPNQLVHGQLLGQMFTAVTPEQPLALHQSLPVYIDPDKLHLFDSQGQRLLPRLLQATAS</sequence>
<dbReference type="Pfam" id="PF00005">
    <property type="entry name" value="ABC_tran"/>
    <property type="match status" value="1"/>
</dbReference>
<dbReference type="NCBIfam" id="NF008653">
    <property type="entry name" value="PRK11650.1"/>
    <property type="match status" value="1"/>
</dbReference>
<evidence type="ECO:0000259" key="9">
    <source>
        <dbReference type="PROSITE" id="PS50893"/>
    </source>
</evidence>
<dbReference type="InterPro" id="IPR008995">
    <property type="entry name" value="Mo/tungstate-bd_C_term_dom"/>
</dbReference>
<dbReference type="GO" id="GO:0005524">
    <property type="term" value="F:ATP binding"/>
    <property type="evidence" value="ECO:0007669"/>
    <property type="project" value="UniProtKB-KW"/>
</dbReference>
<keyword evidence="7" id="KW-1278">Translocase</keyword>
<protein>
    <submittedName>
        <fullName evidence="10">Sugar ABC transporter ATPase</fullName>
    </submittedName>
</protein>
<dbReference type="GO" id="GO:0140359">
    <property type="term" value="F:ABC-type transporter activity"/>
    <property type="evidence" value="ECO:0007669"/>
    <property type="project" value="InterPro"/>
</dbReference>
<evidence type="ECO:0000256" key="1">
    <source>
        <dbReference type="ARBA" id="ARBA00022448"/>
    </source>
</evidence>
<dbReference type="STRING" id="1654360.EA58_19430"/>
<keyword evidence="1" id="KW-0813">Transport</keyword>
<dbReference type="GO" id="GO:0015794">
    <property type="term" value="P:glycerol-3-phosphate transmembrane transport"/>
    <property type="evidence" value="ECO:0007669"/>
    <property type="project" value="TreeGrafter"/>
</dbReference>
<name>A0A066RR08_9GAMM</name>
<keyword evidence="5" id="KW-0547">Nucleotide-binding</keyword>
<dbReference type="InterPro" id="IPR015855">
    <property type="entry name" value="ABC_transpr_MalK-like"/>
</dbReference>
<dbReference type="InterPro" id="IPR047641">
    <property type="entry name" value="ABC_transpr_MalK/UgpC-like"/>
</dbReference>
<dbReference type="OrthoDB" id="9802264at2"/>
<keyword evidence="2" id="KW-1003">Cell membrane</keyword>
<evidence type="ECO:0000256" key="2">
    <source>
        <dbReference type="ARBA" id="ARBA00022475"/>
    </source>
</evidence>
<dbReference type="GO" id="GO:0008643">
    <property type="term" value="P:carbohydrate transport"/>
    <property type="evidence" value="ECO:0007669"/>
    <property type="project" value="InterPro"/>
</dbReference>
<dbReference type="InterPro" id="IPR003439">
    <property type="entry name" value="ABC_transporter-like_ATP-bd"/>
</dbReference>
<comment type="caution">
    <text evidence="10">The sequence shown here is derived from an EMBL/GenBank/DDBJ whole genome shotgun (WGS) entry which is preliminary data.</text>
</comment>
<dbReference type="InterPro" id="IPR003593">
    <property type="entry name" value="AAA+_ATPase"/>
</dbReference>
<keyword evidence="8" id="KW-0472">Membrane</keyword>
<dbReference type="GO" id="GO:0055052">
    <property type="term" value="C:ATP-binding cassette (ABC) transporter complex, substrate-binding subunit-containing"/>
    <property type="evidence" value="ECO:0007669"/>
    <property type="project" value="TreeGrafter"/>
</dbReference>
<organism evidence="10 11">
    <name type="scientific">Photobacterium galatheae</name>
    <dbReference type="NCBI Taxonomy" id="1654360"/>
    <lineage>
        <taxon>Bacteria</taxon>
        <taxon>Pseudomonadati</taxon>
        <taxon>Pseudomonadota</taxon>
        <taxon>Gammaproteobacteria</taxon>
        <taxon>Vibrionales</taxon>
        <taxon>Vibrionaceae</taxon>
        <taxon>Photobacterium</taxon>
    </lineage>
</organism>
<keyword evidence="6" id="KW-0067">ATP-binding</keyword>
<dbReference type="InterPro" id="IPR027417">
    <property type="entry name" value="P-loop_NTPase"/>
</dbReference>
<dbReference type="FunFam" id="3.40.50.300:FF:000042">
    <property type="entry name" value="Maltose/maltodextrin ABC transporter, ATP-binding protein"/>
    <property type="match status" value="1"/>
</dbReference>
<dbReference type="AlphaFoldDB" id="A0A066RR08"/>
<proteinExistence type="predicted"/>
<dbReference type="Gene3D" id="3.40.50.300">
    <property type="entry name" value="P-loop containing nucleotide triphosphate hydrolases"/>
    <property type="match status" value="1"/>
</dbReference>
<dbReference type="InterPro" id="IPR040582">
    <property type="entry name" value="OB_MalK-like"/>
</dbReference>
<keyword evidence="11" id="KW-1185">Reference proteome</keyword>
<evidence type="ECO:0000256" key="8">
    <source>
        <dbReference type="ARBA" id="ARBA00023136"/>
    </source>
</evidence>
<evidence type="ECO:0000256" key="5">
    <source>
        <dbReference type="ARBA" id="ARBA00022741"/>
    </source>
</evidence>
<dbReference type="PANTHER" id="PTHR43875">
    <property type="entry name" value="MALTODEXTRIN IMPORT ATP-BINDING PROTEIN MSMX"/>
    <property type="match status" value="1"/>
</dbReference>